<reference evidence="2" key="1">
    <citation type="journal article" date="2013" name="Nat. Genet.">
        <title>The draft genomes of soft-shell turtle and green sea turtle yield insights into the development and evolution of the turtle-specific body plan.</title>
        <authorList>
            <person name="Wang Z."/>
            <person name="Pascual-Anaya J."/>
            <person name="Zadissa A."/>
            <person name="Li W."/>
            <person name="Niimura Y."/>
            <person name="Huang Z."/>
            <person name="Li C."/>
            <person name="White S."/>
            <person name="Xiong Z."/>
            <person name="Fang D."/>
            <person name="Wang B."/>
            <person name="Ming Y."/>
            <person name="Chen Y."/>
            <person name="Zheng Y."/>
            <person name="Kuraku S."/>
            <person name="Pignatelli M."/>
            <person name="Herrero J."/>
            <person name="Beal K."/>
            <person name="Nozawa M."/>
            <person name="Li Q."/>
            <person name="Wang J."/>
            <person name="Zhang H."/>
            <person name="Yu L."/>
            <person name="Shigenobu S."/>
            <person name="Wang J."/>
            <person name="Liu J."/>
            <person name="Flicek P."/>
            <person name="Searle S."/>
            <person name="Wang J."/>
            <person name="Kuratani S."/>
            <person name="Yin Y."/>
            <person name="Aken B."/>
            <person name="Zhang G."/>
            <person name="Irie N."/>
        </authorList>
    </citation>
    <scope>NUCLEOTIDE SEQUENCE [LARGE SCALE GENOMIC DNA]</scope>
</reference>
<dbReference type="Proteomes" id="UP000031443">
    <property type="component" value="Unassembled WGS sequence"/>
</dbReference>
<evidence type="ECO:0000313" key="2">
    <source>
        <dbReference type="Proteomes" id="UP000031443"/>
    </source>
</evidence>
<keyword evidence="2" id="KW-1185">Reference proteome</keyword>
<protein>
    <submittedName>
        <fullName evidence="1">Dysbindin</fullName>
    </submittedName>
</protein>
<name>M7C790_CHEMY</name>
<gene>
    <name evidence="1" type="ORF">UY3_02384</name>
</gene>
<evidence type="ECO:0000313" key="1">
    <source>
        <dbReference type="EMBL" id="EMP40388.1"/>
    </source>
</evidence>
<sequence>VDSEVVMLSAHWEKKRSSLIELQEQLQQIPGFLGDLESMTANLVEHTDKAVIESLDENKSLPHSRDRDSSNYLISAAVPFEEFDHPGSSIEITN</sequence>
<dbReference type="AlphaFoldDB" id="M7C790"/>
<dbReference type="EMBL" id="KB513064">
    <property type="protein sequence ID" value="EMP40388.1"/>
    <property type="molecule type" value="Genomic_DNA"/>
</dbReference>
<accession>M7C790</accession>
<organism evidence="1 2">
    <name type="scientific">Chelonia mydas</name>
    <name type="common">Green sea-turtle</name>
    <name type="synonym">Chelonia agassizi</name>
    <dbReference type="NCBI Taxonomy" id="8469"/>
    <lineage>
        <taxon>Eukaryota</taxon>
        <taxon>Metazoa</taxon>
        <taxon>Chordata</taxon>
        <taxon>Craniata</taxon>
        <taxon>Vertebrata</taxon>
        <taxon>Euteleostomi</taxon>
        <taxon>Archelosauria</taxon>
        <taxon>Testudinata</taxon>
        <taxon>Testudines</taxon>
        <taxon>Cryptodira</taxon>
        <taxon>Durocryptodira</taxon>
        <taxon>Americhelydia</taxon>
        <taxon>Chelonioidea</taxon>
        <taxon>Cheloniidae</taxon>
        <taxon>Chelonia</taxon>
    </lineage>
</organism>
<dbReference type="STRING" id="8469.M7C790"/>
<feature type="non-terminal residue" evidence="1">
    <location>
        <position position="1"/>
    </location>
</feature>
<proteinExistence type="predicted"/>